<geneLocation type="mitochondrion" evidence="2"/>
<dbReference type="GO" id="GO:0016020">
    <property type="term" value="C:membrane"/>
    <property type="evidence" value="ECO:0007669"/>
    <property type="project" value="InterPro"/>
</dbReference>
<dbReference type="AlphaFoldDB" id="A0A060DD95"/>
<feature type="transmembrane region" description="Helical" evidence="1">
    <location>
        <begin position="21"/>
        <end position="47"/>
    </location>
</feature>
<dbReference type="GeneID" id="19592217"/>
<dbReference type="InterPro" id="IPR034804">
    <property type="entry name" value="SQR/QFR_C/D"/>
</dbReference>
<dbReference type="Gene3D" id="1.20.1300.10">
    <property type="entry name" value="Fumarate reductase/succinate dehydrogenase, transmembrane subunit"/>
    <property type="match status" value="1"/>
</dbReference>
<dbReference type="SUPFAM" id="SSF81343">
    <property type="entry name" value="Fumarate reductase respiratory complex transmembrane subunits"/>
    <property type="match status" value="1"/>
</dbReference>
<dbReference type="EMBL" id="KJ708762">
    <property type="protein sequence ID" value="AIB08112.1"/>
    <property type="molecule type" value="Genomic_DNA"/>
</dbReference>
<evidence type="ECO:0000313" key="2">
    <source>
        <dbReference type="EMBL" id="AIB08112.1"/>
    </source>
</evidence>
<dbReference type="RefSeq" id="YP_009040892.1">
    <property type="nucleotide sequence ID" value="NC_024288.1"/>
</dbReference>
<keyword evidence="1" id="KW-0812">Transmembrane</keyword>
<proteinExistence type="predicted"/>
<organism evidence="2">
    <name type="scientific">Pyropia fucicola</name>
    <dbReference type="NCBI Taxonomy" id="144551"/>
    <lineage>
        <taxon>Eukaryota</taxon>
        <taxon>Rhodophyta</taxon>
        <taxon>Bangiophyceae</taxon>
        <taxon>Bangiales</taxon>
        <taxon>Bangiaceae</taxon>
        <taxon>Pyropia</taxon>
    </lineage>
</organism>
<keyword evidence="1" id="KW-1133">Transmembrane helix</keyword>
<evidence type="ECO:0000256" key="1">
    <source>
        <dbReference type="SAM" id="Phobius"/>
    </source>
</evidence>
<sequence length="92" mass="10764">MKLIKTLIPAFIKKKSYFYWFPRFSGLLLIPGFLFDIDILVLFQSFILLHASLGLEVIIEDYLHIEIIKLQCLSLIKVLLILLVNLNILYLL</sequence>
<feature type="transmembrane region" description="Helical" evidence="1">
    <location>
        <begin position="67"/>
        <end position="91"/>
    </location>
</feature>
<keyword evidence="1" id="KW-0472">Membrane</keyword>
<accession>A0A060DD95</accession>
<protein>
    <submittedName>
        <fullName evidence="2">Succinate:cytochrome c oxidoreductase subunit 4</fullName>
    </submittedName>
</protein>
<keyword evidence="2" id="KW-0496">Mitochondrion</keyword>
<name>A0A060DD95_9RHOD</name>
<reference evidence="2" key="1">
    <citation type="journal article" date="2014" name="Sci. Rep.">
        <title>Minimally destructive sampling of type specimens of Pyropia (Bangiales, Rhodophyta) recovers complete plastid and mitochondrial genomes.</title>
        <authorList>
            <person name="Hughey J.R."/>
            <person name="Gabrielson P.W."/>
            <person name="Rohmer L."/>
            <person name="Tortolani J."/>
            <person name="Silva M."/>
            <person name="Miller K.A."/>
            <person name="Young J.D."/>
            <person name="Martell C."/>
            <person name="Ruediger E."/>
        </authorList>
    </citation>
    <scope>NUCLEOTIDE SEQUENCE</scope>
</reference>
<gene>
    <name evidence="2" type="primary">sdh4</name>
</gene>